<dbReference type="AlphaFoldDB" id="A0A0B6Y4C1"/>
<dbReference type="EMBL" id="HACG01003510">
    <property type="protein sequence ID" value="CEK50375.1"/>
    <property type="molecule type" value="Transcribed_RNA"/>
</dbReference>
<name>A0A0B6Y4C1_9EUPU</name>
<feature type="non-terminal residue" evidence="2">
    <location>
        <position position="160"/>
    </location>
</feature>
<organism evidence="2">
    <name type="scientific">Arion vulgaris</name>
    <dbReference type="NCBI Taxonomy" id="1028688"/>
    <lineage>
        <taxon>Eukaryota</taxon>
        <taxon>Metazoa</taxon>
        <taxon>Spiralia</taxon>
        <taxon>Lophotrochozoa</taxon>
        <taxon>Mollusca</taxon>
        <taxon>Gastropoda</taxon>
        <taxon>Heterobranchia</taxon>
        <taxon>Euthyneura</taxon>
        <taxon>Panpulmonata</taxon>
        <taxon>Eupulmonata</taxon>
        <taxon>Stylommatophora</taxon>
        <taxon>Helicina</taxon>
        <taxon>Arionoidea</taxon>
        <taxon>Arionidae</taxon>
        <taxon>Arion</taxon>
    </lineage>
</organism>
<reference evidence="2" key="1">
    <citation type="submission" date="2014-12" db="EMBL/GenBank/DDBJ databases">
        <title>Insight into the proteome of Arion vulgaris.</title>
        <authorList>
            <person name="Aradska J."/>
            <person name="Bulat T."/>
            <person name="Smidak R."/>
            <person name="Sarate P."/>
            <person name="Gangsoo J."/>
            <person name="Sialana F."/>
            <person name="Bilban M."/>
            <person name="Lubec G."/>
        </authorList>
    </citation>
    <scope>NUCLEOTIDE SEQUENCE</scope>
    <source>
        <tissue evidence="2">Skin</tissue>
    </source>
</reference>
<protein>
    <submittedName>
        <fullName evidence="2">Uncharacterized protein</fullName>
    </submittedName>
</protein>
<feature type="region of interest" description="Disordered" evidence="1">
    <location>
        <begin position="1"/>
        <end position="160"/>
    </location>
</feature>
<feature type="compositionally biased region" description="Basic and acidic residues" evidence="1">
    <location>
        <begin position="140"/>
        <end position="152"/>
    </location>
</feature>
<evidence type="ECO:0000256" key="1">
    <source>
        <dbReference type="SAM" id="MobiDB-lite"/>
    </source>
</evidence>
<evidence type="ECO:0000313" key="2">
    <source>
        <dbReference type="EMBL" id="CEK50375.1"/>
    </source>
</evidence>
<accession>A0A0B6Y4C1</accession>
<feature type="compositionally biased region" description="Basic and acidic residues" evidence="1">
    <location>
        <begin position="49"/>
        <end position="86"/>
    </location>
</feature>
<feature type="compositionally biased region" description="Basic and acidic residues" evidence="1">
    <location>
        <begin position="93"/>
        <end position="127"/>
    </location>
</feature>
<proteinExistence type="predicted"/>
<feature type="non-terminal residue" evidence="2">
    <location>
        <position position="1"/>
    </location>
</feature>
<sequence length="160" mass="18294">SRRSSDESSGQLRNVHVSGRGSRADHSQVETRRSNSKEKGGTLETGALADRKEYEINKGRDRRRDDVDSERNIERRVRIVPEDVNHRGSRTAGELERRAGREEDRSIPKDTSIHVNDTKSRDVDAVYKKHSGHGSTESFPRSDDTRHGEITRPKHSRDRQ</sequence>
<feature type="compositionally biased region" description="Basic and acidic residues" evidence="1">
    <location>
        <begin position="22"/>
        <end position="41"/>
    </location>
</feature>
<gene>
    <name evidence="2" type="primary">ORF10591</name>
</gene>